<feature type="domain" description="Integrase catalytic" evidence="3">
    <location>
        <begin position="106"/>
        <end position="276"/>
    </location>
</feature>
<dbReference type="InterPro" id="IPR050951">
    <property type="entry name" value="Retrovirus_Pol_polyprotein"/>
</dbReference>
<keyword evidence="5" id="KW-1185">Reference proteome</keyword>
<evidence type="ECO:0000256" key="1">
    <source>
        <dbReference type="ARBA" id="ARBA00039658"/>
    </source>
</evidence>
<dbReference type="GO" id="GO:0015074">
    <property type="term" value="P:DNA integration"/>
    <property type="evidence" value="ECO:0007669"/>
    <property type="project" value="InterPro"/>
</dbReference>
<evidence type="ECO:0000256" key="2">
    <source>
        <dbReference type="SAM" id="MobiDB-lite"/>
    </source>
</evidence>
<sequence>MVLRILKQWDKLTVLDGILYRVTRDPVTKHKRFQFVLPDTLKSQALAGVHDLAGHQGQPRTLSLVRQRFFWYDVEKDVRSYVRNCARCVLSKTPEPAARAPLESITTSAPLELVCIDFWSAEDNNNKSVDVPVITDHFTKLAHAFPCQDQTAKKVAKKLWDNFFCVYGFPQRLHSDQGANFQSELIAELLELAGVGQSRTSPYHPMGNGGTERFNRTLGGMLRSLPPRSKHKWPQMIQTMTFTYNCTQHETTGFALFYLMFGRVPHLPVDLLFKNVLRDDSVCDYNAYVKSLATDLQSAMLLAQRHSSVEQKHQSDQYNKKVKGLPLSVGDRVLVANKSGRGKRKLADRWEPAVYTVIASKPQLHIYKIRDRDGQVRTVHRNLLLSVNFLPLDNTLFAEDDLRSVDTVSHDPSNVPDPEAAVSEPESVAEHSVVDSSSWLNA</sequence>
<feature type="region of interest" description="Disordered" evidence="2">
    <location>
        <begin position="407"/>
        <end position="442"/>
    </location>
</feature>
<gene>
    <name evidence="4" type="ORF">AAFF_G00375310</name>
</gene>
<accession>A0AAD7SGB5</accession>
<dbReference type="InterPro" id="IPR036397">
    <property type="entry name" value="RNaseH_sf"/>
</dbReference>
<evidence type="ECO:0000259" key="3">
    <source>
        <dbReference type="PROSITE" id="PS50994"/>
    </source>
</evidence>
<proteinExistence type="predicted"/>
<reference evidence="4" key="1">
    <citation type="journal article" date="2023" name="Science">
        <title>Genome structures resolve the early diversification of teleost fishes.</title>
        <authorList>
            <person name="Parey E."/>
            <person name="Louis A."/>
            <person name="Montfort J."/>
            <person name="Bouchez O."/>
            <person name="Roques C."/>
            <person name="Iampietro C."/>
            <person name="Lluch J."/>
            <person name="Castinel A."/>
            <person name="Donnadieu C."/>
            <person name="Desvignes T."/>
            <person name="Floi Bucao C."/>
            <person name="Jouanno E."/>
            <person name="Wen M."/>
            <person name="Mejri S."/>
            <person name="Dirks R."/>
            <person name="Jansen H."/>
            <person name="Henkel C."/>
            <person name="Chen W.J."/>
            <person name="Zahm M."/>
            <person name="Cabau C."/>
            <person name="Klopp C."/>
            <person name="Thompson A.W."/>
            <person name="Robinson-Rechavi M."/>
            <person name="Braasch I."/>
            <person name="Lecointre G."/>
            <person name="Bobe J."/>
            <person name="Postlethwait J.H."/>
            <person name="Berthelot C."/>
            <person name="Roest Crollius H."/>
            <person name="Guiguen Y."/>
        </authorList>
    </citation>
    <scope>NUCLEOTIDE SEQUENCE</scope>
    <source>
        <strain evidence="4">NC1722</strain>
    </source>
</reference>
<dbReference type="Gene3D" id="3.30.420.10">
    <property type="entry name" value="Ribonuclease H-like superfamily/Ribonuclease H"/>
    <property type="match status" value="1"/>
</dbReference>
<dbReference type="Proteomes" id="UP001221898">
    <property type="component" value="Unassembled WGS sequence"/>
</dbReference>
<dbReference type="FunFam" id="1.10.340.70:FF:000001">
    <property type="entry name" value="Retrovirus-related Pol polyprotein from transposon gypsy-like Protein"/>
    <property type="match status" value="1"/>
</dbReference>
<dbReference type="GO" id="GO:0003676">
    <property type="term" value="F:nucleic acid binding"/>
    <property type="evidence" value="ECO:0007669"/>
    <property type="project" value="InterPro"/>
</dbReference>
<comment type="caution">
    <text evidence="4">The sequence shown here is derived from an EMBL/GenBank/DDBJ whole genome shotgun (WGS) entry which is preliminary data.</text>
</comment>
<dbReference type="Pfam" id="PF00665">
    <property type="entry name" value="rve"/>
    <property type="match status" value="1"/>
</dbReference>
<organism evidence="4 5">
    <name type="scientific">Aldrovandia affinis</name>
    <dbReference type="NCBI Taxonomy" id="143900"/>
    <lineage>
        <taxon>Eukaryota</taxon>
        <taxon>Metazoa</taxon>
        <taxon>Chordata</taxon>
        <taxon>Craniata</taxon>
        <taxon>Vertebrata</taxon>
        <taxon>Euteleostomi</taxon>
        <taxon>Actinopterygii</taxon>
        <taxon>Neopterygii</taxon>
        <taxon>Teleostei</taxon>
        <taxon>Notacanthiformes</taxon>
        <taxon>Halosauridae</taxon>
        <taxon>Aldrovandia</taxon>
    </lineage>
</organism>
<dbReference type="PANTHER" id="PTHR37984:SF15">
    <property type="entry name" value="INTEGRASE CATALYTIC DOMAIN-CONTAINING PROTEIN"/>
    <property type="match status" value="1"/>
</dbReference>
<dbReference type="FunFam" id="3.30.420.10:FF:000032">
    <property type="entry name" value="Retrovirus-related Pol polyprotein from transposon 297-like Protein"/>
    <property type="match status" value="1"/>
</dbReference>
<dbReference type="InterPro" id="IPR012337">
    <property type="entry name" value="RNaseH-like_sf"/>
</dbReference>
<dbReference type="EMBL" id="JAINUG010000067">
    <property type="protein sequence ID" value="KAJ8401950.1"/>
    <property type="molecule type" value="Genomic_DNA"/>
</dbReference>
<dbReference type="Gene3D" id="1.10.340.70">
    <property type="match status" value="1"/>
</dbReference>
<dbReference type="AlphaFoldDB" id="A0AAD7SGB5"/>
<protein>
    <recommendedName>
        <fullName evidence="1">Gypsy retrotransposon integrase-like protein 1</fullName>
    </recommendedName>
</protein>
<dbReference type="SUPFAM" id="SSF53098">
    <property type="entry name" value="Ribonuclease H-like"/>
    <property type="match status" value="1"/>
</dbReference>
<dbReference type="Pfam" id="PF17921">
    <property type="entry name" value="Integrase_H2C2"/>
    <property type="match status" value="1"/>
</dbReference>
<name>A0AAD7SGB5_9TELE</name>
<evidence type="ECO:0000313" key="5">
    <source>
        <dbReference type="Proteomes" id="UP001221898"/>
    </source>
</evidence>
<dbReference type="InterPro" id="IPR041588">
    <property type="entry name" value="Integrase_H2C2"/>
</dbReference>
<evidence type="ECO:0000313" key="4">
    <source>
        <dbReference type="EMBL" id="KAJ8401950.1"/>
    </source>
</evidence>
<dbReference type="PROSITE" id="PS50994">
    <property type="entry name" value="INTEGRASE"/>
    <property type="match status" value="1"/>
</dbReference>
<dbReference type="PANTHER" id="PTHR37984">
    <property type="entry name" value="PROTEIN CBG26694"/>
    <property type="match status" value="1"/>
</dbReference>
<dbReference type="InterPro" id="IPR001584">
    <property type="entry name" value="Integrase_cat-core"/>
</dbReference>